<dbReference type="PANTHER" id="PTHR10829">
    <property type="entry name" value="CORTACTIN AND DREBRIN"/>
    <property type="match status" value="1"/>
</dbReference>
<dbReference type="SMART" id="SM00233">
    <property type="entry name" value="PH"/>
    <property type="match status" value="1"/>
</dbReference>
<dbReference type="CDD" id="cd00821">
    <property type="entry name" value="PH"/>
    <property type="match status" value="1"/>
</dbReference>
<evidence type="ECO:0000256" key="1">
    <source>
        <dbReference type="SAM" id="MobiDB-lite"/>
    </source>
</evidence>
<dbReference type="InterPro" id="IPR002108">
    <property type="entry name" value="ADF-H"/>
</dbReference>
<evidence type="ECO:0000313" key="4">
    <source>
        <dbReference type="EMBL" id="CAK9035077.1"/>
    </source>
</evidence>
<evidence type="ECO:0000259" key="3">
    <source>
        <dbReference type="PROSITE" id="PS51263"/>
    </source>
</evidence>
<dbReference type="Proteomes" id="UP001642464">
    <property type="component" value="Unassembled WGS sequence"/>
</dbReference>
<protein>
    <recommendedName>
        <fullName evidence="6">PH domain-containing protein</fullName>
    </recommendedName>
</protein>
<feature type="compositionally biased region" description="Basic and acidic residues" evidence="1">
    <location>
        <begin position="404"/>
        <end position="429"/>
    </location>
</feature>
<feature type="compositionally biased region" description="Basic and acidic residues" evidence="1">
    <location>
        <begin position="436"/>
        <end position="445"/>
    </location>
</feature>
<feature type="region of interest" description="Disordered" evidence="1">
    <location>
        <begin position="476"/>
        <end position="620"/>
    </location>
</feature>
<feature type="compositionally biased region" description="Polar residues" evidence="1">
    <location>
        <begin position="601"/>
        <end position="617"/>
    </location>
</feature>
<dbReference type="SUPFAM" id="SSF55753">
    <property type="entry name" value="Actin depolymerizing proteins"/>
    <property type="match status" value="2"/>
</dbReference>
<dbReference type="InterPro" id="IPR011993">
    <property type="entry name" value="PH-like_dom_sf"/>
</dbReference>
<dbReference type="InterPro" id="IPR001849">
    <property type="entry name" value="PH_domain"/>
</dbReference>
<feature type="region of interest" description="Disordered" evidence="1">
    <location>
        <begin position="377"/>
        <end position="456"/>
    </location>
</feature>
<proteinExistence type="predicted"/>
<organism evidence="4 5">
    <name type="scientific">Durusdinium trenchii</name>
    <dbReference type="NCBI Taxonomy" id="1381693"/>
    <lineage>
        <taxon>Eukaryota</taxon>
        <taxon>Sar</taxon>
        <taxon>Alveolata</taxon>
        <taxon>Dinophyceae</taxon>
        <taxon>Suessiales</taxon>
        <taxon>Symbiodiniaceae</taxon>
        <taxon>Durusdinium</taxon>
    </lineage>
</organism>
<feature type="domain" description="ADF-H" evidence="3">
    <location>
        <begin position="1"/>
        <end position="109"/>
    </location>
</feature>
<name>A0ABP0L9Z2_9DINO</name>
<dbReference type="Gene3D" id="3.40.20.10">
    <property type="entry name" value="Severin"/>
    <property type="match status" value="2"/>
</dbReference>
<evidence type="ECO:0000259" key="2">
    <source>
        <dbReference type="PROSITE" id="PS50003"/>
    </source>
</evidence>
<feature type="compositionally biased region" description="Basic and acidic residues" evidence="1">
    <location>
        <begin position="500"/>
        <end position="525"/>
    </location>
</feature>
<keyword evidence="5" id="KW-1185">Reference proteome</keyword>
<feature type="compositionally biased region" description="Basic and acidic residues" evidence="1">
    <location>
        <begin position="388"/>
        <end position="397"/>
    </location>
</feature>
<dbReference type="PROSITE" id="PS50003">
    <property type="entry name" value="PH_DOMAIN"/>
    <property type="match status" value="1"/>
</dbReference>
<reference evidence="4 5" key="1">
    <citation type="submission" date="2024-02" db="EMBL/GenBank/DDBJ databases">
        <authorList>
            <person name="Chen Y."/>
            <person name="Shah S."/>
            <person name="Dougan E. K."/>
            <person name="Thang M."/>
            <person name="Chan C."/>
        </authorList>
    </citation>
    <scope>NUCLEOTIDE SEQUENCE [LARGE SCALE GENOMIC DNA]</scope>
</reference>
<feature type="compositionally biased region" description="Basic and acidic residues" evidence="1">
    <location>
        <begin position="476"/>
        <end position="493"/>
    </location>
</feature>
<accession>A0ABP0L9Z2</accession>
<sequence>MAGRRGGSVSSAEASLLAAGTGGVEELCEHLADDTVAWALLRWEVGSGTFVRSKLVAIHFNGEEVPAVRRGRLNARSGEVLAMLGEAHATLEVKRKEDLHLDFMCERLMKVLTADVMEKSMSAEALRKDYEALIAERKLRKATSQKSVGPRTAKENQKQISVDRALAAVGDATGPYNWVLLEPEKFELHNAGYGGLLEMKVWLAEDLVLFGVIRFTFGRETASSVEGMTASPKVVKYIFVHWVGPNVSAVRRGKWNAKQQQADAQVRAICSITFRREAHSLDDLDLADLISELWRLAVVDGAITDAGKSQISVEEYMASLALEQQKQLEAELEEFGSDSASRMCTDLHTCVDSVREAGGEMNWVLLGMQKREAPAQAAGAKEAAANAKKAEEERLAKEAAANAKKAEEERRVKETAANAKKAEEERLAKEAAANAKKAEEERLAKEAAANTKKAEEERLVTKAAAEAKKAEEERLATKAAAEAKRAEEERLAKEAAANAKKAEEERLATEAAAEAKKVEDERCAREAAANTKKVEEERLAKEAAAEAKKVEEEGRAKEAAANTKKAEEERLAKEVVQGEPASSRPRADSPFLTEEARPSESVISTRSSRPGQASTEPRMSGPLKLKSGWGWWWAKRHVKLTGGKLQWWRKAAEGLPDVEYRLSDGLTRWVLARHEGTDLEMRCESRDNHHGSKAVGERVILRAPSEAEAQKWKDALMEQMEYVEMLLAWPMHLDGRQGDIRNYGIEYP</sequence>
<evidence type="ECO:0000313" key="5">
    <source>
        <dbReference type="Proteomes" id="UP001642464"/>
    </source>
</evidence>
<feature type="compositionally biased region" description="Low complexity" evidence="1">
    <location>
        <begin position="377"/>
        <end position="387"/>
    </location>
</feature>
<dbReference type="PROSITE" id="PS51263">
    <property type="entry name" value="ADF_H"/>
    <property type="match status" value="1"/>
</dbReference>
<evidence type="ECO:0008006" key="6">
    <source>
        <dbReference type="Google" id="ProtNLM"/>
    </source>
</evidence>
<feature type="domain" description="PH" evidence="2">
    <location>
        <begin position="616"/>
        <end position="721"/>
    </location>
</feature>
<dbReference type="SUPFAM" id="SSF50729">
    <property type="entry name" value="PH domain-like"/>
    <property type="match status" value="1"/>
</dbReference>
<dbReference type="PANTHER" id="PTHR10829:SF25">
    <property type="entry name" value="DREBRIN-LIKE PROTEIN"/>
    <property type="match status" value="1"/>
</dbReference>
<dbReference type="Pfam" id="PF00241">
    <property type="entry name" value="Cofilin_ADF"/>
    <property type="match status" value="1"/>
</dbReference>
<dbReference type="EMBL" id="CAXAMM010014936">
    <property type="protein sequence ID" value="CAK9035077.1"/>
    <property type="molecule type" value="Genomic_DNA"/>
</dbReference>
<feature type="compositionally biased region" description="Basic and acidic residues" evidence="1">
    <location>
        <begin position="532"/>
        <end position="573"/>
    </location>
</feature>
<gene>
    <name evidence="4" type="ORF">SCF082_LOCUS21132</name>
</gene>
<dbReference type="InterPro" id="IPR029006">
    <property type="entry name" value="ADF-H/Gelsolin-like_dom_sf"/>
</dbReference>
<comment type="caution">
    <text evidence="4">The sequence shown here is derived from an EMBL/GenBank/DDBJ whole genome shotgun (WGS) entry which is preliminary data.</text>
</comment>
<dbReference type="Gene3D" id="2.30.29.30">
    <property type="entry name" value="Pleckstrin-homology domain (PH domain)/Phosphotyrosine-binding domain (PTB)"/>
    <property type="match status" value="1"/>
</dbReference>